<keyword evidence="1" id="KW-0479">Metal-binding</keyword>
<dbReference type="AlphaFoldDB" id="A0A9W7FN95"/>
<organism evidence="4 5">
    <name type="scientific">Triparma laevis f. longispina</name>
    <dbReference type="NCBI Taxonomy" id="1714387"/>
    <lineage>
        <taxon>Eukaryota</taxon>
        <taxon>Sar</taxon>
        <taxon>Stramenopiles</taxon>
        <taxon>Ochrophyta</taxon>
        <taxon>Bolidophyceae</taxon>
        <taxon>Parmales</taxon>
        <taxon>Triparmaceae</taxon>
        <taxon>Triparma</taxon>
    </lineage>
</organism>
<dbReference type="InterPro" id="IPR015940">
    <property type="entry name" value="UBA"/>
</dbReference>
<feature type="domain" description="C2H2-type" evidence="3">
    <location>
        <begin position="244"/>
        <end position="273"/>
    </location>
</feature>
<dbReference type="PROSITE" id="PS50157">
    <property type="entry name" value="ZINC_FINGER_C2H2_2"/>
    <property type="match status" value="1"/>
</dbReference>
<dbReference type="GO" id="GO:1903094">
    <property type="term" value="P:negative regulation of protein K48-linked deubiquitination"/>
    <property type="evidence" value="ECO:0007669"/>
    <property type="project" value="TreeGrafter"/>
</dbReference>
<protein>
    <recommendedName>
        <fullName evidence="3">C2H2-type domain-containing protein</fullName>
    </recommendedName>
</protein>
<feature type="compositionally biased region" description="Low complexity" evidence="2">
    <location>
        <begin position="146"/>
        <end position="155"/>
    </location>
</feature>
<dbReference type="InterPro" id="IPR036339">
    <property type="entry name" value="PUB-like_dom_sf"/>
</dbReference>
<dbReference type="CDD" id="cd09212">
    <property type="entry name" value="PUB"/>
    <property type="match status" value="1"/>
</dbReference>
<dbReference type="OrthoDB" id="2121326at2759"/>
<dbReference type="InterPro" id="IPR013087">
    <property type="entry name" value="Znf_C2H2_type"/>
</dbReference>
<dbReference type="Gene3D" id="1.20.58.2190">
    <property type="match status" value="1"/>
</dbReference>
<dbReference type="PANTHER" id="PTHR46340:SF1">
    <property type="entry name" value="UBX DOMAIN-CONTAINING PROTEIN 1"/>
    <property type="match status" value="1"/>
</dbReference>
<dbReference type="InterPro" id="IPR009060">
    <property type="entry name" value="UBA-like_sf"/>
</dbReference>
<dbReference type="InterPro" id="IPR018997">
    <property type="entry name" value="PUB_domain"/>
</dbReference>
<evidence type="ECO:0000256" key="2">
    <source>
        <dbReference type="SAM" id="MobiDB-lite"/>
    </source>
</evidence>
<name>A0A9W7FN95_9STRA</name>
<dbReference type="InterPro" id="IPR036249">
    <property type="entry name" value="Thioredoxin-like_sf"/>
</dbReference>
<dbReference type="Pfam" id="PF09409">
    <property type="entry name" value="PUB"/>
    <property type="match status" value="1"/>
</dbReference>
<dbReference type="GO" id="GO:0032435">
    <property type="term" value="P:negative regulation of proteasomal ubiquitin-dependent protein catabolic process"/>
    <property type="evidence" value="ECO:0007669"/>
    <property type="project" value="TreeGrafter"/>
</dbReference>
<dbReference type="SUPFAM" id="SSF52833">
    <property type="entry name" value="Thioredoxin-like"/>
    <property type="match status" value="1"/>
</dbReference>
<evidence type="ECO:0000313" key="4">
    <source>
        <dbReference type="EMBL" id="GMI15115.1"/>
    </source>
</evidence>
<dbReference type="GO" id="GO:0008270">
    <property type="term" value="F:zinc ion binding"/>
    <property type="evidence" value="ECO:0007669"/>
    <property type="project" value="UniProtKB-KW"/>
</dbReference>
<keyword evidence="1" id="KW-0862">Zinc</keyword>
<dbReference type="InterPro" id="IPR017937">
    <property type="entry name" value="Thioredoxin_CS"/>
</dbReference>
<proteinExistence type="predicted"/>
<sequence length="535" mass="58932">MSFNDLKSASALSTLLGSATPPYALVMYTATWCGPCNRVKPIIQQKISSDWAKWSSTCTFNYLYEDGEGVDVASYGVSAFPTFRLYKTGMGDPKDCLGEVKGGDVEGVQRLLEEHVKELFGENGNSMGGEALTGEDAREARLRRLAGGNNNNNSPASPPAPPASSDTPMVDAGEAVIKTLVEEMGFEETMAMKGVKNSNGTLEGAIDWITAHQDDPMDTSEEPSGAICMVAGEVSADSGIVKSYKCNDCGKILSSMANLELHANKTGHSDFAESTEEVKPLTEEEKKMKVAEIKQLLAVKRAEREEVEKKEKVQNEKQRRNMGKEMAATREEMEKDERKRIIYAKKKEKEDVKKERERIRREIEADKLERRANKGKIKSSLGVDGYNPSAIQYDVDKGDGTDAPVEKISAIPKKTKTVDTRDNTTKMNDLITKIGQHRAGGDGGRCLSLLKTFIGNVVDNPTEPKYRGVNTAGKAYKSRIKGIVGAKKVLEMCGWSMGEEEKLLLPVGEEDLEWMMLVKGKIEAEILLRMFCNRV</sequence>
<dbReference type="GO" id="GO:0031397">
    <property type="term" value="P:negative regulation of protein ubiquitination"/>
    <property type="evidence" value="ECO:0007669"/>
    <property type="project" value="TreeGrafter"/>
</dbReference>
<gene>
    <name evidence="4" type="ORF">TrLO_g4160</name>
</gene>
<dbReference type="Pfam" id="PF00085">
    <property type="entry name" value="Thioredoxin"/>
    <property type="match status" value="1"/>
</dbReference>
<keyword evidence="1" id="KW-0863">Zinc-finger</keyword>
<dbReference type="SUPFAM" id="SSF143503">
    <property type="entry name" value="PUG domain-like"/>
    <property type="match status" value="1"/>
</dbReference>
<dbReference type="PANTHER" id="PTHR46340">
    <property type="entry name" value="UBX DOMAIN-CONTAINING PROTEIN 1"/>
    <property type="match status" value="1"/>
</dbReference>
<reference evidence="5" key="1">
    <citation type="journal article" date="2023" name="Commun. Biol.">
        <title>Genome analysis of Parmales, the sister group of diatoms, reveals the evolutionary specialization of diatoms from phago-mixotrophs to photoautotrophs.</title>
        <authorList>
            <person name="Ban H."/>
            <person name="Sato S."/>
            <person name="Yoshikawa S."/>
            <person name="Yamada K."/>
            <person name="Nakamura Y."/>
            <person name="Ichinomiya M."/>
            <person name="Sato N."/>
            <person name="Blanc-Mathieu R."/>
            <person name="Endo H."/>
            <person name="Kuwata A."/>
            <person name="Ogata H."/>
        </authorList>
    </citation>
    <scope>NUCLEOTIDE SEQUENCE [LARGE SCALE GENOMIC DNA]</scope>
    <source>
        <strain evidence="5">NIES 3700</strain>
    </source>
</reference>
<dbReference type="Gene3D" id="3.40.30.10">
    <property type="entry name" value="Glutaredoxin"/>
    <property type="match status" value="1"/>
</dbReference>
<dbReference type="GO" id="GO:0005737">
    <property type="term" value="C:cytoplasm"/>
    <property type="evidence" value="ECO:0007669"/>
    <property type="project" value="TreeGrafter"/>
</dbReference>
<evidence type="ECO:0000256" key="1">
    <source>
        <dbReference type="PROSITE-ProRule" id="PRU00042"/>
    </source>
</evidence>
<evidence type="ECO:0000313" key="5">
    <source>
        <dbReference type="Proteomes" id="UP001165122"/>
    </source>
</evidence>
<dbReference type="InterPro" id="IPR013766">
    <property type="entry name" value="Thioredoxin_domain"/>
</dbReference>
<accession>A0A9W7FN95</accession>
<dbReference type="Proteomes" id="UP001165122">
    <property type="component" value="Unassembled WGS sequence"/>
</dbReference>
<dbReference type="SUPFAM" id="SSF46934">
    <property type="entry name" value="UBA-like"/>
    <property type="match status" value="1"/>
</dbReference>
<dbReference type="GO" id="GO:0005634">
    <property type="term" value="C:nucleus"/>
    <property type="evidence" value="ECO:0007669"/>
    <property type="project" value="TreeGrafter"/>
</dbReference>
<feature type="region of interest" description="Disordered" evidence="2">
    <location>
        <begin position="146"/>
        <end position="169"/>
    </location>
</feature>
<dbReference type="PROSITE" id="PS00028">
    <property type="entry name" value="ZINC_FINGER_C2H2_1"/>
    <property type="match status" value="1"/>
</dbReference>
<dbReference type="Pfam" id="PF22562">
    <property type="entry name" value="UBA_7"/>
    <property type="match status" value="1"/>
</dbReference>
<evidence type="ECO:0000259" key="3">
    <source>
        <dbReference type="PROSITE" id="PS50157"/>
    </source>
</evidence>
<keyword evidence="5" id="KW-1185">Reference proteome</keyword>
<dbReference type="GO" id="GO:0036435">
    <property type="term" value="F:K48-linked polyubiquitin modification-dependent protein binding"/>
    <property type="evidence" value="ECO:0007669"/>
    <property type="project" value="TreeGrafter"/>
</dbReference>
<dbReference type="PROSITE" id="PS00194">
    <property type="entry name" value="THIOREDOXIN_1"/>
    <property type="match status" value="1"/>
</dbReference>
<dbReference type="EMBL" id="BRXW01000224">
    <property type="protein sequence ID" value="GMI15115.1"/>
    <property type="molecule type" value="Genomic_DNA"/>
</dbReference>
<feature type="region of interest" description="Disordered" evidence="2">
    <location>
        <begin position="305"/>
        <end position="333"/>
    </location>
</feature>
<comment type="caution">
    <text evidence="4">The sequence shown here is derived from an EMBL/GenBank/DDBJ whole genome shotgun (WGS) entry which is preliminary data.</text>
</comment>
<dbReference type="CDD" id="cd02961">
    <property type="entry name" value="PDI_a_family"/>
    <property type="match status" value="1"/>
</dbReference>
<dbReference type="Gene3D" id="1.10.8.10">
    <property type="entry name" value="DNA helicase RuvA subunit, C-terminal domain"/>
    <property type="match status" value="1"/>
</dbReference>